<dbReference type="RefSeq" id="WP_160558916.1">
    <property type="nucleotide sequence ID" value="NZ_QZDT01000004.1"/>
</dbReference>
<dbReference type="SMART" id="SM00342">
    <property type="entry name" value="HTH_ARAC"/>
    <property type="match status" value="1"/>
</dbReference>
<organism evidence="5 6">
    <name type="scientific">Parablautia muri</name>
    <dbReference type="NCBI Taxonomy" id="2320879"/>
    <lineage>
        <taxon>Bacteria</taxon>
        <taxon>Bacillati</taxon>
        <taxon>Bacillota</taxon>
        <taxon>Clostridia</taxon>
        <taxon>Lachnospirales</taxon>
        <taxon>Lachnospiraceae</taxon>
        <taxon>Parablautia</taxon>
    </lineage>
</organism>
<name>A0A9X5BDL3_9FIRM</name>
<dbReference type="GO" id="GO:0043565">
    <property type="term" value="F:sequence-specific DNA binding"/>
    <property type="evidence" value="ECO:0007669"/>
    <property type="project" value="InterPro"/>
</dbReference>
<accession>A0A9X5BDL3</accession>
<keyword evidence="1" id="KW-0805">Transcription regulation</keyword>
<dbReference type="OrthoDB" id="9772063at2"/>
<dbReference type="PANTHER" id="PTHR43280">
    <property type="entry name" value="ARAC-FAMILY TRANSCRIPTIONAL REGULATOR"/>
    <property type="match status" value="1"/>
</dbReference>
<evidence type="ECO:0000256" key="3">
    <source>
        <dbReference type="ARBA" id="ARBA00023163"/>
    </source>
</evidence>
<dbReference type="Pfam" id="PF12833">
    <property type="entry name" value="HTH_18"/>
    <property type="match status" value="1"/>
</dbReference>
<dbReference type="PROSITE" id="PS01124">
    <property type="entry name" value="HTH_ARAC_FAMILY_2"/>
    <property type="match status" value="1"/>
</dbReference>
<dbReference type="PRINTS" id="PR00032">
    <property type="entry name" value="HTHARAC"/>
</dbReference>
<dbReference type="InterPro" id="IPR018062">
    <property type="entry name" value="HTH_AraC-typ_CS"/>
</dbReference>
<evidence type="ECO:0000313" key="6">
    <source>
        <dbReference type="Proteomes" id="UP001154420"/>
    </source>
</evidence>
<dbReference type="InterPro" id="IPR037923">
    <property type="entry name" value="HTH-like"/>
</dbReference>
<sequence>MNLKVSFLSSLTTPPKLAPSHAPEEFLGQVPDQEIPSPSPLLYLLSSGTIKAAFPWTFDIAPMDCYLFLYTKKGCGKLTVNHQIFSLNGSSLLFLDCHQKIHFDIAASPWEYQVFFCSGDNFSYYSRLIPTSAPLLMQITRFSETALCLELLLSVPSPYSFRRQLTISDLLNRIITQFIISLLEEPETLSQIPAYIKNMKDLFDNHFNEPYHLDGLEKLFGISKYRLCHEFTSIYHISPIQYLNKKRIEHGAHLLLVTNYRVHEIGNMVGIENTNHFIALFKKYYGTTPLEYKRHVNL</sequence>
<keyword evidence="6" id="KW-1185">Reference proteome</keyword>
<comment type="caution">
    <text evidence="5">The sequence shown here is derived from an EMBL/GenBank/DDBJ whole genome shotgun (WGS) entry which is preliminary data.</text>
</comment>
<dbReference type="PANTHER" id="PTHR43280:SF17">
    <property type="entry name" value="ARAC-TYPE DNA-BINDING DOMAIN-CONTAINING PROTEIN"/>
    <property type="match status" value="1"/>
</dbReference>
<dbReference type="InterPro" id="IPR009057">
    <property type="entry name" value="Homeodomain-like_sf"/>
</dbReference>
<proteinExistence type="predicted"/>
<dbReference type="Gene3D" id="1.10.10.60">
    <property type="entry name" value="Homeodomain-like"/>
    <property type="match status" value="2"/>
</dbReference>
<feature type="domain" description="HTH araC/xylS-type" evidence="4">
    <location>
        <begin position="197"/>
        <end position="295"/>
    </location>
</feature>
<dbReference type="Proteomes" id="UP001154420">
    <property type="component" value="Unassembled WGS sequence"/>
</dbReference>
<dbReference type="AlphaFoldDB" id="A0A9X5BDL3"/>
<dbReference type="InterPro" id="IPR018060">
    <property type="entry name" value="HTH_AraC"/>
</dbReference>
<reference evidence="5" key="1">
    <citation type="submission" date="2018-09" db="EMBL/GenBank/DDBJ databases">
        <title>Murine metabolic-syndrome-specific gut microbial biobank.</title>
        <authorList>
            <person name="Liu C."/>
        </authorList>
    </citation>
    <scope>NUCLEOTIDE SEQUENCE</scope>
    <source>
        <strain evidence="5">D42-62</strain>
    </source>
</reference>
<evidence type="ECO:0000259" key="4">
    <source>
        <dbReference type="PROSITE" id="PS01124"/>
    </source>
</evidence>
<gene>
    <name evidence="5" type="ORF">D5281_04330</name>
</gene>
<dbReference type="InterPro" id="IPR020449">
    <property type="entry name" value="Tscrpt_reg_AraC-type_HTH"/>
</dbReference>
<protein>
    <submittedName>
        <fullName evidence="5">AraC family transcriptional regulator</fullName>
    </submittedName>
</protein>
<keyword evidence="2" id="KW-0238">DNA-binding</keyword>
<dbReference type="SUPFAM" id="SSF46689">
    <property type="entry name" value="Homeodomain-like"/>
    <property type="match status" value="1"/>
</dbReference>
<evidence type="ECO:0000313" key="5">
    <source>
        <dbReference type="EMBL" id="NBJ91836.1"/>
    </source>
</evidence>
<dbReference type="PROSITE" id="PS00041">
    <property type="entry name" value="HTH_ARAC_FAMILY_1"/>
    <property type="match status" value="1"/>
</dbReference>
<dbReference type="EMBL" id="QZDT01000004">
    <property type="protein sequence ID" value="NBJ91836.1"/>
    <property type="molecule type" value="Genomic_DNA"/>
</dbReference>
<dbReference type="SUPFAM" id="SSF51215">
    <property type="entry name" value="Regulatory protein AraC"/>
    <property type="match status" value="1"/>
</dbReference>
<dbReference type="GO" id="GO:0003700">
    <property type="term" value="F:DNA-binding transcription factor activity"/>
    <property type="evidence" value="ECO:0007669"/>
    <property type="project" value="InterPro"/>
</dbReference>
<keyword evidence="3" id="KW-0804">Transcription</keyword>
<evidence type="ECO:0000256" key="1">
    <source>
        <dbReference type="ARBA" id="ARBA00023015"/>
    </source>
</evidence>
<evidence type="ECO:0000256" key="2">
    <source>
        <dbReference type="ARBA" id="ARBA00023125"/>
    </source>
</evidence>